<reference evidence="4" key="1">
    <citation type="submission" date="2011-10" db="EMBL/GenBank/DDBJ databases">
        <authorList>
            <person name="Genoscope - CEA"/>
        </authorList>
    </citation>
    <scope>NUCLEOTIDE SEQUENCE</scope>
</reference>
<reference evidence="5" key="2">
    <citation type="journal article" date="2012" name="G3 (Bethesda)">
        <title>Pichia sorbitophila, an interspecies yeast hybrid reveals early steps of genome resolution following polyploidization.</title>
        <authorList>
            <person name="Leh Louis V."/>
            <person name="Despons L."/>
            <person name="Friedrich A."/>
            <person name="Martin T."/>
            <person name="Durrens P."/>
            <person name="Casaregola S."/>
            <person name="Neuveglise C."/>
            <person name="Fairhead C."/>
            <person name="Marck C."/>
            <person name="Cruz J.A."/>
            <person name="Straub M.L."/>
            <person name="Kugler V."/>
            <person name="Sacerdot C."/>
            <person name="Uzunov Z."/>
            <person name="Thierry A."/>
            <person name="Weiss S."/>
            <person name="Bleykasten C."/>
            <person name="De Montigny J."/>
            <person name="Jacques N."/>
            <person name="Jung P."/>
            <person name="Lemaire M."/>
            <person name="Mallet S."/>
            <person name="Morel G."/>
            <person name="Richard G.F."/>
            <person name="Sarkar A."/>
            <person name="Savel G."/>
            <person name="Schacherer J."/>
            <person name="Seret M.L."/>
            <person name="Talla E."/>
            <person name="Samson G."/>
            <person name="Jubin C."/>
            <person name="Poulain J."/>
            <person name="Vacherie B."/>
            <person name="Barbe V."/>
            <person name="Pelletier E."/>
            <person name="Sherman D.J."/>
            <person name="Westhof E."/>
            <person name="Weissenbach J."/>
            <person name="Baret P.V."/>
            <person name="Wincker P."/>
            <person name="Gaillardin C."/>
            <person name="Dujon B."/>
            <person name="Souciet J.L."/>
        </authorList>
    </citation>
    <scope>NUCLEOTIDE SEQUENCE [LARGE SCALE GENOMIC DNA]</scope>
    <source>
        <strain evidence="5">ATCC MYA-4447 / BCRC 22081 / CBS 7064 / NBRC 10061 / NRRL Y-12695</strain>
    </source>
</reference>
<name>G8YIB1_PICSO</name>
<evidence type="ECO:0000313" key="3">
    <source>
        <dbReference type="EMBL" id="CCE80398.1"/>
    </source>
</evidence>
<organism evidence="4 5">
    <name type="scientific">Pichia sorbitophila (strain ATCC MYA-4447 / BCRC 22081 / CBS 7064 / NBRC 10061 / NRRL Y-12695)</name>
    <name type="common">Hybrid yeast</name>
    <dbReference type="NCBI Taxonomy" id="559304"/>
    <lineage>
        <taxon>Eukaryota</taxon>
        <taxon>Fungi</taxon>
        <taxon>Dikarya</taxon>
        <taxon>Ascomycota</taxon>
        <taxon>Saccharomycotina</taxon>
        <taxon>Pichiomycetes</taxon>
        <taxon>Debaryomycetaceae</taxon>
        <taxon>Millerozyma</taxon>
    </lineage>
</organism>
<dbReference type="Pfam" id="PF00795">
    <property type="entry name" value="CN_hydrolase"/>
    <property type="match status" value="1"/>
</dbReference>
<dbReference type="Proteomes" id="UP000005222">
    <property type="component" value="Chromosome H"/>
</dbReference>
<dbReference type="PROSITE" id="PS50263">
    <property type="entry name" value="CN_HYDROLASE"/>
    <property type="match status" value="1"/>
</dbReference>
<dbReference type="FunCoup" id="G8YIB1">
    <property type="interactions" value="136"/>
</dbReference>
<evidence type="ECO:0000313" key="4">
    <source>
        <dbReference type="EMBL" id="CCE81163.1"/>
    </source>
</evidence>
<dbReference type="Proteomes" id="UP000005222">
    <property type="component" value="Chromosome G"/>
</dbReference>
<evidence type="ECO:0000313" key="5">
    <source>
        <dbReference type="Proteomes" id="UP000005222"/>
    </source>
</evidence>
<dbReference type="PROSITE" id="PS01227">
    <property type="entry name" value="UPF0012"/>
    <property type="match status" value="1"/>
</dbReference>
<dbReference type="OMA" id="NFAQCRT"/>
<dbReference type="PANTHER" id="PTHR23088">
    <property type="entry name" value="NITRILASE-RELATED"/>
    <property type="match status" value="1"/>
</dbReference>
<sequence length="313" mass="34423">MATSIKVACGQLCSSSNLQANARVVKKLISKAVAEKAKVLFLPEATDYISKDAAESLELAQYSHERFISAIQDELRQLHSKGEGGLYVAVGVHEPSHTKSSTDSKLNKVENNQLWIDTKGEILHRYQKLHLFDISIANGPILKESNSVEAGSKVLPPFPISDTDASLSPFRVGFATCYDIRFPELTLRLRSLGANIITFPSAFTTKTGTDHWLALGKARALDSQCFVAMAAQCGEHATDGPKKRVSYGNSVVFDPWGNILAQAPDYTNRAASDADGDYYELIVADLDLAWLEKVRSDMPLMTHRRPDVFGYEV</sequence>
<dbReference type="GO" id="GO:0016811">
    <property type="term" value="F:hydrolase activity, acting on carbon-nitrogen (but not peptide) bonds, in linear amides"/>
    <property type="evidence" value="ECO:0007669"/>
    <property type="project" value="InterPro"/>
</dbReference>
<dbReference type="eggNOG" id="KOG0807">
    <property type="taxonomic scope" value="Eukaryota"/>
</dbReference>
<dbReference type="EMBL" id="FO082053">
    <property type="protein sequence ID" value="CCE80398.1"/>
    <property type="molecule type" value="Genomic_DNA"/>
</dbReference>
<dbReference type="Gene3D" id="3.60.110.10">
    <property type="entry name" value="Carbon-nitrogen hydrolase"/>
    <property type="match status" value="1"/>
</dbReference>
<gene>
    <name evidence="4" type="primary">Piso0_003514</name>
    <name evidence="3" type="ORF">GNLVRS01_PISO0G13998g</name>
    <name evidence="4" type="ORF">GNLVRS01_PISO0H13999g</name>
</gene>
<dbReference type="PANTHER" id="PTHR23088:SF27">
    <property type="entry name" value="DEAMINATED GLUTATHIONE AMIDASE"/>
    <property type="match status" value="1"/>
</dbReference>
<keyword evidence="1" id="KW-0378">Hydrolase</keyword>
<dbReference type="EMBL" id="FO082052">
    <property type="protein sequence ID" value="CCE81163.1"/>
    <property type="molecule type" value="Genomic_DNA"/>
</dbReference>
<dbReference type="InParanoid" id="G8YIB1"/>
<dbReference type="InterPro" id="IPR001110">
    <property type="entry name" value="UPF0012_CS"/>
</dbReference>
<feature type="domain" description="CN hydrolase" evidence="2">
    <location>
        <begin position="5"/>
        <end position="288"/>
    </location>
</feature>
<dbReference type="HOGENOM" id="CLU_030130_1_2_1"/>
<dbReference type="CDD" id="cd07572">
    <property type="entry name" value="nit"/>
    <property type="match status" value="1"/>
</dbReference>
<dbReference type="AlphaFoldDB" id="G8YIB1"/>
<keyword evidence="5" id="KW-1185">Reference proteome</keyword>
<accession>G8YIB1</accession>
<dbReference type="STRING" id="559304.G8YIB1"/>
<evidence type="ECO:0000259" key="2">
    <source>
        <dbReference type="PROSITE" id="PS50263"/>
    </source>
</evidence>
<evidence type="ECO:0000256" key="1">
    <source>
        <dbReference type="ARBA" id="ARBA00022801"/>
    </source>
</evidence>
<dbReference type="InterPro" id="IPR003010">
    <property type="entry name" value="C-N_Hydrolase"/>
</dbReference>
<protein>
    <submittedName>
        <fullName evidence="4">Piso0_003514 protein</fullName>
    </submittedName>
</protein>
<proteinExistence type="predicted"/>
<dbReference type="OrthoDB" id="10250282at2759"/>
<dbReference type="SUPFAM" id="SSF56317">
    <property type="entry name" value="Carbon-nitrogen hydrolase"/>
    <property type="match status" value="1"/>
</dbReference>
<dbReference type="InterPro" id="IPR036526">
    <property type="entry name" value="C-N_Hydrolase_sf"/>
</dbReference>
<dbReference type="InterPro" id="IPR045254">
    <property type="entry name" value="Nit1/2_C-N_Hydrolase"/>
</dbReference>